<keyword evidence="10" id="KW-0411">Iron-sulfur</keyword>
<dbReference type="InterPro" id="IPR036895">
    <property type="entry name" value="Uracil-DNA_glycosylase-like_sf"/>
</dbReference>
<dbReference type="Pfam" id="PF03167">
    <property type="entry name" value="UDG"/>
    <property type="match status" value="1"/>
</dbReference>
<reference evidence="14 15" key="1">
    <citation type="submission" date="2020-02" db="EMBL/GenBank/DDBJ databases">
        <title>Albibacoteraceae fam. nov., the first described family within the subdivision 4 Verrucomicrobia.</title>
        <authorList>
            <person name="Xi F."/>
        </authorList>
    </citation>
    <scope>NUCLEOTIDE SEQUENCE [LARGE SCALE GENOMIC DNA]</scope>
    <source>
        <strain evidence="14 15">CK1056</strain>
    </source>
</reference>
<evidence type="ECO:0000256" key="8">
    <source>
        <dbReference type="ARBA" id="ARBA00022801"/>
    </source>
</evidence>
<dbReference type="InterPro" id="IPR005273">
    <property type="entry name" value="Ura-DNA_glyco_family4"/>
</dbReference>
<evidence type="ECO:0000256" key="1">
    <source>
        <dbReference type="ARBA" id="ARBA00001400"/>
    </source>
</evidence>
<evidence type="ECO:0000256" key="12">
    <source>
        <dbReference type="SAM" id="MobiDB-lite"/>
    </source>
</evidence>
<comment type="caution">
    <text evidence="14">The sequence shown here is derived from an EMBL/GenBank/DDBJ whole genome shotgun (WGS) entry which is preliminary data.</text>
</comment>
<feature type="compositionally biased region" description="Basic and acidic residues" evidence="12">
    <location>
        <begin position="44"/>
        <end position="57"/>
    </location>
</feature>
<dbReference type="InterPro" id="IPR005122">
    <property type="entry name" value="Uracil-DNA_glycosylase-like"/>
</dbReference>
<proteinExistence type="inferred from homology"/>
<accession>A0A6B2M2T1</accession>
<name>A0A6B2M2T1_9BACT</name>
<dbReference type="AlphaFoldDB" id="A0A6B2M2T1"/>
<dbReference type="Proteomes" id="UP000478417">
    <property type="component" value="Unassembled WGS sequence"/>
</dbReference>
<keyword evidence="6" id="KW-0479">Metal-binding</keyword>
<dbReference type="RefSeq" id="WP_163964816.1">
    <property type="nucleotide sequence ID" value="NZ_JAAGNX010000002.1"/>
</dbReference>
<organism evidence="14 15">
    <name type="scientific">Oceanipulchritudo coccoides</name>
    <dbReference type="NCBI Taxonomy" id="2706888"/>
    <lineage>
        <taxon>Bacteria</taxon>
        <taxon>Pseudomonadati</taxon>
        <taxon>Verrucomicrobiota</taxon>
        <taxon>Opitutia</taxon>
        <taxon>Puniceicoccales</taxon>
        <taxon>Oceanipulchritudinaceae</taxon>
        <taxon>Oceanipulchritudo</taxon>
    </lineage>
</organism>
<evidence type="ECO:0000256" key="7">
    <source>
        <dbReference type="ARBA" id="ARBA00022763"/>
    </source>
</evidence>
<dbReference type="Gene3D" id="3.40.470.10">
    <property type="entry name" value="Uracil-DNA glycosylase-like domain"/>
    <property type="match status" value="1"/>
</dbReference>
<dbReference type="SUPFAM" id="SSF52141">
    <property type="entry name" value="Uracil-DNA glycosylase-like"/>
    <property type="match status" value="1"/>
</dbReference>
<gene>
    <name evidence="14" type="ORF">G0Q06_09180</name>
</gene>
<evidence type="ECO:0000256" key="4">
    <source>
        <dbReference type="ARBA" id="ARBA00019403"/>
    </source>
</evidence>
<dbReference type="EMBL" id="JAAGNX010000002">
    <property type="protein sequence ID" value="NDV62622.1"/>
    <property type="molecule type" value="Genomic_DNA"/>
</dbReference>
<comment type="catalytic activity">
    <reaction evidence="1">
        <text>Hydrolyzes single-stranded DNA or mismatched double-stranded DNA and polynucleotides, releasing free uracil.</text>
        <dbReference type="EC" id="3.2.2.27"/>
    </reaction>
</comment>
<keyword evidence="8" id="KW-0378">Hydrolase</keyword>
<evidence type="ECO:0000256" key="2">
    <source>
        <dbReference type="ARBA" id="ARBA00006521"/>
    </source>
</evidence>
<evidence type="ECO:0000313" key="15">
    <source>
        <dbReference type="Proteomes" id="UP000478417"/>
    </source>
</evidence>
<dbReference type="GO" id="GO:0006281">
    <property type="term" value="P:DNA repair"/>
    <property type="evidence" value="ECO:0007669"/>
    <property type="project" value="UniProtKB-KW"/>
</dbReference>
<dbReference type="NCBIfam" id="TIGR00758">
    <property type="entry name" value="UDG_fam4"/>
    <property type="match status" value="1"/>
</dbReference>
<evidence type="ECO:0000256" key="9">
    <source>
        <dbReference type="ARBA" id="ARBA00023004"/>
    </source>
</evidence>
<protein>
    <recommendedName>
        <fullName evidence="4">Type-4 uracil-DNA glycosylase</fullName>
        <ecNumber evidence="3">3.2.2.27</ecNumber>
    </recommendedName>
</protein>
<evidence type="ECO:0000256" key="5">
    <source>
        <dbReference type="ARBA" id="ARBA00022485"/>
    </source>
</evidence>
<evidence type="ECO:0000256" key="11">
    <source>
        <dbReference type="ARBA" id="ARBA00023204"/>
    </source>
</evidence>
<evidence type="ECO:0000256" key="6">
    <source>
        <dbReference type="ARBA" id="ARBA00022723"/>
    </source>
</evidence>
<evidence type="ECO:0000256" key="3">
    <source>
        <dbReference type="ARBA" id="ARBA00012030"/>
    </source>
</evidence>
<feature type="region of interest" description="Disordered" evidence="12">
    <location>
        <begin position="42"/>
        <end position="68"/>
    </location>
</feature>
<evidence type="ECO:0000256" key="10">
    <source>
        <dbReference type="ARBA" id="ARBA00023014"/>
    </source>
</evidence>
<sequence length="296" mass="32606">MKPELAAVYHELLRRQKAGEKSVYLSDETLQVLRDVAAAAEAEAPAKVEPVAKEPAPKPKVTKPSRPTAKMANEIPEVPAPPSVALPDGTKAERMKFLREKILSDDWCQSQLKPGKKVVPGIGSLEAQIFFCGEAPGAEEEIEGEPFVGPAGQLLTKIIQTMGLSREAVYIGNIMTYRPPVPGPVGNRPPAATEMAYCLPYLLAQLEIIQPKVIVALGKTALDGLLGADPKRRMGKIRGHWQSFNDISLMPTYHPSYLLRNQGLQAKRHVWEDVLAVMEQLEMPISEKQRSYFLKP</sequence>
<dbReference type="PANTHER" id="PTHR33693">
    <property type="entry name" value="TYPE-5 URACIL-DNA GLYCOSYLASE"/>
    <property type="match status" value="1"/>
</dbReference>
<dbReference type="PANTHER" id="PTHR33693:SF1">
    <property type="entry name" value="TYPE-4 URACIL-DNA GLYCOSYLASE"/>
    <property type="match status" value="1"/>
</dbReference>
<dbReference type="InterPro" id="IPR051536">
    <property type="entry name" value="UDG_Type-4/5"/>
</dbReference>
<dbReference type="GO" id="GO:0046872">
    <property type="term" value="F:metal ion binding"/>
    <property type="evidence" value="ECO:0007669"/>
    <property type="project" value="UniProtKB-KW"/>
</dbReference>
<feature type="domain" description="Uracil-DNA glycosylase-like" evidence="13">
    <location>
        <begin position="120"/>
        <end position="275"/>
    </location>
</feature>
<keyword evidence="15" id="KW-1185">Reference proteome</keyword>
<comment type="similarity">
    <text evidence="2">Belongs to the uracil-DNA glycosylase (UDG) superfamily. Type 4 (UDGa) family.</text>
</comment>
<keyword evidence="11" id="KW-0234">DNA repair</keyword>
<dbReference type="SMART" id="SM00986">
    <property type="entry name" value="UDG"/>
    <property type="match status" value="1"/>
</dbReference>
<keyword evidence="7" id="KW-0227">DNA damage</keyword>
<keyword evidence="9" id="KW-0408">Iron</keyword>
<evidence type="ECO:0000313" key="14">
    <source>
        <dbReference type="EMBL" id="NDV62622.1"/>
    </source>
</evidence>
<dbReference type="CDD" id="cd10030">
    <property type="entry name" value="UDG-F4_TTUDGA_SPO1dp_like"/>
    <property type="match status" value="1"/>
</dbReference>
<evidence type="ECO:0000259" key="13">
    <source>
        <dbReference type="SMART" id="SM00986"/>
    </source>
</evidence>
<dbReference type="EC" id="3.2.2.27" evidence="3"/>
<dbReference type="SMART" id="SM00987">
    <property type="entry name" value="UreE_C"/>
    <property type="match status" value="1"/>
</dbReference>
<dbReference type="GO" id="GO:0004844">
    <property type="term" value="F:uracil DNA N-glycosylase activity"/>
    <property type="evidence" value="ECO:0007669"/>
    <property type="project" value="UniProtKB-EC"/>
</dbReference>
<dbReference type="GO" id="GO:0051539">
    <property type="term" value="F:4 iron, 4 sulfur cluster binding"/>
    <property type="evidence" value="ECO:0007669"/>
    <property type="project" value="UniProtKB-KW"/>
</dbReference>
<keyword evidence="5" id="KW-0004">4Fe-4S</keyword>